<keyword evidence="2" id="KW-0472">Membrane</keyword>
<dbReference type="KEGG" id="lrs:PX52LOC_01297"/>
<sequence length="91" mass="10093">MSARGYGMVFLLLGLGGPVWLVCAWILSDDITKTYLPIFVGQTAPFEIGFLALGIWLLRKRRSNTPPSEDVPTPPLTLPATRWRELPPNGK</sequence>
<keyword evidence="2" id="KW-1133">Transmembrane helix</keyword>
<evidence type="ECO:0000313" key="4">
    <source>
        <dbReference type="Proteomes" id="UP000324974"/>
    </source>
</evidence>
<keyword evidence="4" id="KW-1185">Reference proteome</keyword>
<organism evidence="3 4">
    <name type="scientific">Limnoglobus roseus</name>
    <dbReference type="NCBI Taxonomy" id="2598579"/>
    <lineage>
        <taxon>Bacteria</taxon>
        <taxon>Pseudomonadati</taxon>
        <taxon>Planctomycetota</taxon>
        <taxon>Planctomycetia</taxon>
        <taxon>Gemmatales</taxon>
        <taxon>Gemmataceae</taxon>
        <taxon>Limnoglobus</taxon>
    </lineage>
</organism>
<feature type="region of interest" description="Disordered" evidence="1">
    <location>
        <begin position="63"/>
        <end position="91"/>
    </location>
</feature>
<evidence type="ECO:0000256" key="2">
    <source>
        <dbReference type="SAM" id="Phobius"/>
    </source>
</evidence>
<evidence type="ECO:0000256" key="1">
    <source>
        <dbReference type="SAM" id="MobiDB-lite"/>
    </source>
</evidence>
<feature type="transmembrane region" description="Helical" evidence="2">
    <location>
        <begin position="7"/>
        <end position="28"/>
    </location>
</feature>
<keyword evidence="2" id="KW-0812">Transmembrane</keyword>
<reference evidence="4" key="1">
    <citation type="submission" date="2019-08" db="EMBL/GenBank/DDBJ databases">
        <title>Limnoglobus roseus gen. nov., sp. nov., a novel freshwater planctomycete with a giant genome from the family Gemmataceae.</title>
        <authorList>
            <person name="Kulichevskaya I.S."/>
            <person name="Naumoff D.G."/>
            <person name="Miroshnikov K."/>
            <person name="Ivanova A."/>
            <person name="Philippov D.A."/>
            <person name="Hakobyan A."/>
            <person name="Rijpstra I.C."/>
            <person name="Sinninghe Damste J.S."/>
            <person name="Liesack W."/>
            <person name="Dedysh S.N."/>
        </authorList>
    </citation>
    <scope>NUCLEOTIDE SEQUENCE [LARGE SCALE GENOMIC DNA]</scope>
    <source>
        <strain evidence="4">PX52</strain>
    </source>
</reference>
<dbReference type="AlphaFoldDB" id="A0A5C1A5I7"/>
<proteinExistence type="predicted"/>
<dbReference type="Proteomes" id="UP000324974">
    <property type="component" value="Chromosome"/>
</dbReference>
<name>A0A5C1A5I7_9BACT</name>
<protein>
    <submittedName>
        <fullName evidence="3">Uncharacterized protein</fullName>
    </submittedName>
</protein>
<accession>A0A5C1A5I7</accession>
<evidence type="ECO:0000313" key="3">
    <source>
        <dbReference type="EMBL" id="QEL14409.1"/>
    </source>
</evidence>
<feature type="transmembrane region" description="Helical" evidence="2">
    <location>
        <begin position="34"/>
        <end position="58"/>
    </location>
</feature>
<dbReference type="EMBL" id="CP042425">
    <property type="protein sequence ID" value="QEL14409.1"/>
    <property type="molecule type" value="Genomic_DNA"/>
</dbReference>
<gene>
    <name evidence="3" type="ORF">PX52LOC_01297</name>
</gene>